<evidence type="ECO:0008006" key="3">
    <source>
        <dbReference type="Google" id="ProtNLM"/>
    </source>
</evidence>
<organism evidence="1 2">
    <name type="scientific">Methylobacterium trifolii</name>
    <dbReference type="NCBI Taxonomy" id="1003092"/>
    <lineage>
        <taxon>Bacteria</taxon>
        <taxon>Pseudomonadati</taxon>
        <taxon>Pseudomonadota</taxon>
        <taxon>Alphaproteobacteria</taxon>
        <taxon>Hyphomicrobiales</taxon>
        <taxon>Methylobacteriaceae</taxon>
        <taxon>Methylobacterium</taxon>
    </lineage>
</organism>
<dbReference type="Pfam" id="PF11306">
    <property type="entry name" value="DUF3108"/>
    <property type="match status" value="1"/>
</dbReference>
<evidence type="ECO:0000313" key="2">
    <source>
        <dbReference type="Proteomes" id="UP001055057"/>
    </source>
</evidence>
<accession>A0ABQ4U4C4</accession>
<evidence type="ECO:0000313" key="1">
    <source>
        <dbReference type="EMBL" id="GJE60680.1"/>
    </source>
</evidence>
<comment type="caution">
    <text evidence="1">The sequence shown here is derived from an EMBL/GenBank/DDBJ whole genome shotgun (WGS) entry which is preliminary data.</text>
</comment>
<dbReference type="InterPro" id="IPR021457">
    <property type="entry name" value="DUF3108"/>
</dbReference>
<proteinExistence type="predicted"/>
<reference evidence="1" key="1">
    <citation type="journal article" date="2021" name="Front. Microbiol.">
        <title>Comprehensive Comparative Genomics and Phenotyping of Methylobacterium Species.</title>
        <authorList>
            <person name="Alessa O."/>
            <person name="Ogura Y."/>
            <person name="Fujitani Y."/>
            <person name="Takami H."/>
            <person name="Hayashi T."/>
            <person name="Sahin N."/>
            <person name="Tani A."/>
        </authorList>
    </citation>
    <scope>NUCLEOTIDE SEQUENCE</scope>
    <source>
        <strain evidence="1">DSM 23632</strain>
    </source>
</reference>
<protein>
    <recommendedName>
        <fullName evidence="3">DUF3108 domain-containing protein</fullName>
    </recommendedName>
</protein>
<sequence>MPVPRGCVPVPASVEDSIRIMCATPLPRAERPRLRAERPVRIALAAAALLAAAPAQAGPRTAKAAPASVTVDYGINLAGMPIGTAHLAGSFEGARYRMDVSATLTGLVGAITGGQGSARASGLIATGPQPNAFSIATRTSNSGIAVRMALARGNVTQAEVTPPLIDMEDRVPVTAANKRGIMDPASALLMPAHARGDLTDPENCNRTLPVFDGATRFNVVLSYAETRPVEKPGYSGPVLVCNARYQAVAGHRPDRPGVRFMEENRDMSVWLAPVDGTRVLLPMRISVRTTIGTNIIEATRWTRSGPAPTGTAGGAGTTVAQANLSAQ</sequence>
<name>A0ABQ4U4C4_9HYPH</name>
<dbReference type="EMBL" id="BPRB01000156">
    <property type="protein sequence ID" value="GJE60680.1"/>
    <property type="molecule type" value="Genomic_DNA"/>
</dbReference>
<keyword evidence="2" id="KW-1185">Reference proteome</keyword>
<reference evidence="1" key="2">
    <citation type="submission" date="2021-08" db="EMBL/GenBank/DDBJ databases">
        <authorList>
            <person name="Tani A."/>
            <person name="Ola A."/>
            <person name="Ogura Y."/>
            <person name="Katsura K."/>
            <person name="Hayashi T."/>
        </authorList>
    </citation>
    <scope>NUCLEOTIDE SEQUENCE</scope>
    <source>
        <strain evidence="1">DSM 23632</strain>
    </source>
</reference>
<dbReference type="Proteomes" id="UP001055057">
    <property type="component" value="Unassembled WGS sequence"/>
</dbReference>
<gene>
    <name evidence="1" type="ORF">MPOCJGCO_2794</name>
</gene>